<dbReference type="NCBIfam" id="TIGR00199">
    <property type="entry name" value="PncC_domain"/>
    <property type="match status" value="1"/>
</dbReference>
<keyword evidence="3" id="KW-1185">Reference proteome</keyword>
<protein>
    <submittedName>
        <fullName evidence="2">CinA family protein</fullName>
    </submittedName>
</protein>
<accession>A0ABX2B5G1</accession>
<evidence type="ECO:0000313" key="3">
    <source>
        <dbReference type="Proteomes" id="UP000820977"/>
    </source>
</evidence>
<dbReference type="EMBL" id="JABKKJ010000015">
    <property type="protein sequence ID" value="NPE25698.1"/>
    <property type="molecule type" value="Genomic_DNA"/>
</dbReference>
<sequence>MGFESKILSREISQIIWERNKTVGTAESCTGGRIAESLISMPGASGYFKGSIVAYVDEIKERLLGVDATLLAEKTAVSEEVAIEMVKGAIKALDVDYAIAVTGYAGPGGGTHDTPVGTIWLACGTEDNITTIKLEEDLGRDLNIFNATHHALQMFLQFLHDTEEVKIEE</sequence>
<comment type="caution">
    <text evidence="2">The sequence shown here is derived from an EMBL/GenBank/DDBJ whole genome shotgun (WGS) entry which is preliminary data.</text>
</comment>
<dbReference type="RefSeq" id="WP_172345161.1">
    <property type="nucleotide sequence ID" value="NZ_CASYYZ010000117.1"/>
</dbReference>
<dbReference type="Gene3D" id="3.90.950.20">
    <property type="entry name" value="CinA-like"/>
    <property type="match status" value="1"/>
</dbReference>
<feature type="domain" description="CinA C-terminal" evidence="1">
    <location>
        <begin position="8"/>
        <end position="158"/>
    </location>
</feature>
<dbReference type="Pfam" id="PF02464">
    <property type="entry name" value="CinA"/>
    <property type="match status" value="1"/>
</dbReference>
<evidence type="ECO:0000313" key="2">
    <source>
        <dbReference type="EMBL" id="NPE25698.1"/>
    </source>
</evidence>
<dbReference type="Proteomes" id="UP000820977">
    <property type="component" value="Unassembled WGS sequence"/>
</dbReference>
<dbReference type="InterPro" id="IPR008136">
    <property type="entry name" value="CinA_C"/>
</dbReference>
<proteinExistence type="predicted"/>
<evidence type="ECO:0000259" key="1">
    <source>
        <dbReference type="Pfam" id="PF02464"/>
    </source>
</evidence>
<reference evidence="2 3" key="1">
    <citation type="submission" date="2020-05" db="EMBL/GenBank/DDBJ databases">
        <title>Distinct polysaccharide utilization as determinants for interspecies competition between intestinal Prevotella spp.</title>
        <authorList>
            <person name="Galvez E.J.C."/>
            <person name="Iljazovic A."/>
            <person name="Strowig T."/>
        </authorList>
    </citation>
    <scope>NUCLEOTIDE SEQUENCE [LARGE SCALE GENOMIC DNA]</scope>
    <source>
        <strain evidence="2 3">PCHR</strain>
    </source>
</reference>
<gene>
    <name evidence="2" type="ORF">HPS54_09255</name>
</gene>
<organism evidence="2 3">
    <name type="scientific">Xylanibacter caecicola</name>
    <dbReference type="NCBI Taxonomy" id="2736294"/>
    <lineage>
        <taxon>Bacteria</taxon>
        <taxon>Pseudomonadati</taxon>
        <taxon>Bacteroidota</taxon>
        <taxon>Bacteroidia</taxon>
        <taxon>Bacteroidales</taxon>
        <taxon>Prevotellaceae</taxon>
        <taxon>Xylanibacter</taxon>
    </lineage>
</organism>
<dbReference type="SUPFAM" id="SSF142433">
    <property type="entry name" value="CinA-like"/>
    <property type="match status" value="1"/>
</dbReference>
<dbReference type="InterPro" id="IPR036653">
    <property type="entry name" value="CinA-like_C"/>
</dbReference>
<name>A0ABX2B5G1_9BACT</name>